<dbReference type="PANTHER" id="PTHR46340:SF1">
    <property type="entry name" value="UBX DOMAIN-CONTAINING PROTEIN 1"/>
    <property type="match status" value="1"/>
</dbReference>
<dbReference type="PROSITE" id="PS50033">
    <property type="entry name" value="UBX"/>
    <property type="match status" value="1"/>
</dbReference>
<feature type="region of interest" description="Disordered" evidence="3">
    <location>
        <begin position="81"/>
        <end position="102"/>
    </location>
</feature>
<evidence type="ECO:0000256" key="1">
    <source>
        <dbReference type="ARBA" id="ARBA00004496"/>
    </source>
</evidence>
<dbReference type="GO" id="GO:0036435">
    <property type="term" value="F:K48-linked polyubiquitin modification-dependent protein binding"/>
    <property type="evidence" value="ECO:0007669"/>
    <property type="project" value="TreeGrafter"/>
</dbReference>
<keyword evidence="2" id="KW-0963">Cytoplasm</keyword>
<evidence type="ECO:0000256" key="3">
    <source>
        <dbReference type="SAM" id="MobiDB-lite"/>
    </source>
</evidence>
<dbReference type="InterPro" id="IPR001012">
    <property type="entry name" value="UBX_dom"/>
</dbReference>
<feature type="domain" description="UBX" evidence="4">
    <location>
        <begin position="648"/>
        <end position="724"/>
    </location>
</feature>
<protein>
    <recommendedName>
        <fullName evidence="4">UBX domain-containing protein</fullName>
    </recommendedName>
</protein>
<dbReference type="GO" id="GO:0005737">
    <property type="term" value="C:cytoplasm"/>
    <property type="evidence" value="ECO:0007669"/>
    <property type="project" value="UniProtKB-SubCell"/>
</dbReference>
<evidence type="ECO:0000313" key="5">
    <source>
        <dbReference type="EMBL" id="KAG9322158.1"/>
    </source>
</evidence>
<dbReference type="Gene3D" id="3.10.20.90">
    <property type="entry name" value="Phosphatidylinositol 3-kinase Catalytic Subunit, Chain A, domain 1"/>
    <property type="match status" value="1"/>
</dbReference>
<dbReference type="Pfam" id="PF24560">
    <property type="entry name" value="zf-C2H2_OTU1_C"/>
    <property type="match status" value="1"/>
</dbReference>
<dbReference type="GO" id="GO:0005634">
    <property type="term" value="C:nucleus"/>
    <property type="evidence" value="ECO:0007669"/>
    <property type="project" value="TreeGrafter"/>
</dbReference>
<dbReference type="SMART" id="SM00166">
    <property type="entry name" value="UBX"/>
    <property type="match status" value="1"/>
</dbReference>
<evidence type="ECO:0000313" key="6">
    <source>
        <dbReference type="Proteomes" id="UP000717515"/>
    </source>
</evidence>
<evidence type="ECO:0000259" key="4">
    <source>
        <dbReference type="PROSITE" id="PS50033"/>
    </source>
</evidence>
<dbReference type="GO" id="GO:1903094">
    <property type="term" value="P:negative regulation of protein K48-linked deubiquitination"/>
    <property type="evidence" value="ECO:0007669"/>
    <property type="project" value="TreeGrafter"/>
</dbReference>
<comment type="subcellular location">
    <subcellularLocation>
        <location evidence="1">Cytoplasm</location>
    </subcellularLocation>
</comment>
<feature type="compositionally biased region" description="Basic and acidic residues" evidence="3">
    <location>
        <begin position="545"/>
        <end position="561"/>
    </location>
</feature>
<dbReference type="GO" id="GO:0031397">
    <property type="term" value="P:negative regulation of protein ubiquitination"/>
    <property type="evidence" value="ECO:0007669"/>
    <property type="project" value="TreeGrafter"/>
</dbReference>
<dbReference type="EMBL" id="JAIFTL010000162">
    <property type="protein sequence ID" value="KAG9322158.1"/>
    <property type="molecule type" value="Genomic_DNA"/>
</dbReference>
<accession>A0A9P8A0N0</accession>
<feature type="region of interest" description="Disordered" evidence="3">
    <location>
        <begin position="545"/>
        <end position="567"/>
    </location>
</feature>
<dbReference type="SUPFAM" id="SSF54236">
    <property type="entry name" value="Ubiquitin-like"/>
    <property type="match status" value="1"/>
</dbReference>
<evidence type="ECO:0000256" key="2">
    <source>
        <dbReference type="ARBA" id="ARBA00022490"/>
    </source>
</evidence>
<comment type="caution">
    <text evidence="5">The sequence shown here is derived from an EMBL/GenBank/DDBJ whole genome shotgun (WGS) entry which is preliminary data.</text>
</comment>
<feature type="compositionally biased region" description="Low complexity" evidence="3">
    <location>
        <begin position="454"/>
        <end position="468"/>
    </location>
</feature>
<sequence>MATPNTIAMAEPTPSPVLVIYSTPPTLFRGMECTTESRLLESLFLLSDNARDKHVIQVLEALPHLKAISNVVRNMRVKVYQDGHGPTSQPKKSTPAPLPPWQQLSCPPQQYYRVETNICAVGRTSLRMEHRFLTVPPSQADRDFNRRSRDVDAKRWKLEEGEAPERLFAAAEGTLVFIQWHEDPKTGRRYLAPTQGPLQDDALAIPPTIRFLREQAPERRPKDSLRPDNAFRVLLHLRSSDKDELGHVTNSRYAPLVHDVLTFGLRSGYYANGAGPYRTTSPLPVYTSQDLLRFEPPLPPPPPPRNSVGGSKVAVHAGEKFYKDATVLELFIGYENELKVKPEGVFVWSWVEREKIDGQLDVIRFEICSAESPEGTKEKLVSLCRTIICQVPEVTHKASFLKALRATKNAGLQPAMDWQVITLLSSRKETLLVEHSEDADIDDPIQEHAGGALGTASSSSTAAAGSSEDSAEKEGDVIQDGEQTAQSLICQDCQMILRDADAAQRHAMRTEHVNFAESTTAIKPLTEEEKQAKLAELKQRLAEKRAAKAAADKEDQKTSEKIRRKAGQDLTEVKAKLEEKEMKKLVEAKKREKEQDRLAKAAIKAKIEADKAERARKKQEAALGHQQAAVVASAQAAAETAAKAGPAKVYTEARLQIRQPEGQQPLVQTFQASDKLSAVYEFVRGHRQGEFKLMTTFPRRVLEGDDLEKSLTDLQLVPSGALAVTLN</sequence>
<dbReference type="InterPro" id="IPR029071">
    <property type="entry name" value="Ubiquitin-like_domsf"/>
</dbReference>
<feature type="region of interest" description="Disordered" evidence="3">
    <location>
        <begin position="437"/>
        <end position="482"/>
    </location>
</feature>
<dbReference type="InterPro" id="IPR057766">
    <property type="entry name" value="Znf-C2H2_OTU1-like_C"/>
</dbReference>
<reference evidence="5" key="1">
    <citation type="submission" date="2021-07" db="EMBL/GenBank/DDBJ databases">
        <title>Draft genome of Mortierella alpina, strain LL118, isolated from an aspen leaf litter sample.</title>
        <authorList>
            <person name="Yang S."/>
            <person name="Vinatzer B.A."/>
        </authorList>
    </citation>
    <scope>NUCLEOTIDE SEQUENCE</scope>
    <source>
        <strain evidence="5">LL118</strain>
    </source>
</reference>
<dbReference type="Proteomes" id="UP000717515">
    <property type="component" value="Unassembled WGS sequence"/>
</dbReference>
<name>A0A9P8A0N0_MORAP</name>
<dbReference type="GO" id="GO:0032435">
    <property type="term" value="P:negative regulation of proteasomal ubiquitin-dependent protein catabolic process"/>
    <property type="evidence" value="ECO:0007669"/>
    <property type="project" value="TreeGrafter"/>
</dbReference>
<gene>
    <name evidence="5" type="ORF">KVV02_004387</name>
</gene>
<dbReference type="PANTHER" id="PTHR46340">
    <property type="entry name" value="UBX DOMAIN-CONTAINING PROTEIN 1"/>
    <property type="match status" value="1"/>
</dbReference>
<proteinExistence type="predicted"/>
<dbReference type="AlphaFoldDB" id="A0A9P8A0N0"/>
<dbReference type="Pfam" id="PF00789">
    <property type="entry name" value="UBX"/>
    <property type="match status" value="1"/>
</dbReference>
<organism evidence="5 6">
    <name type="scientific">Mortierella alpina</name>
    <name type="common">Oleaginous fungus</name>
    <name type="synonym">Mortierella renispora</name>
    <dbReference type="NCBI Taxonomy" id="64518"/>
    <lineage>
        <taxon>Eukaryota</taxon>
        <taxon>Fungi</taxon>
        <taxon>Fungi incertae sedis</taxon>
        <taxon>Mucoromycota</taxon>
        <taxon>Mortierellomycotina</taxon>
        <taxon>Mortierellomycetes</taxon>
        <taxon>Mortierellales</taxon>
        <taxon>Mortierellaceae</taxon>
        <taxon>Mortierella</taxon>
    </lineage>
</organism>